<evidence type="ECO:0000256" key="5">
    <source>
        <dbReference type="ARBA" id="ARBA00022989"/>
    </source>
</evidence>
<reference evidence="9" key="1">
    <citation type="journal article" date="2014" name="Int. J. Syst. Evol. Microbiol.">
        <title>Complete genome sequence of Corynebacterium casei LMG S-19264T (=DSM 44701T), isolated from a smear-ripened cheese.</title>
        <authorList>
            <consortium name="US DOE Joint Genome Institute (JGI-PGF)"/>
            <person name="Walter F."/>
            <person name="Albersmeier A."/>
            <person name="Kalinowski J."/>
            <person name="Ruckert C."/>
        </authorList>
    </citation>
    <scope>NUCLEOTIDE SEQUENCE</scope>
    <source>
        <strain evidence="9">JCM 15759</strain>
    </source>
</reference>
<feature type="transmembrane region" description="Helical" evidence="8">
    <location>
        <begin position="313"/>
        <end position="333"/>
    </location>
</feature>
<dbReference type="PANTHER" id="PTHR43549:SF2">
    <property type="entry name" value="MULTIDRUG RESISTANCE PROTEIN NORM-RELATED"/>
    <property type="match status" value="1"/>
</dbReference>
<dbReference type="InterPro" id="IPR048279">
    <property type="entry name" value="MdtK-like"/>
</dbReference>
<evidence type="ECO:0000256" key="1">
    <source>
        <dbReference type="ARBA" id="ARBA00004651"/>
    </source>
</evidence>
<sequence>MSDAAAQSERFTEGALLWPLLTLAAPLVTTQLLQTVYNLTDTFWVLRLGNDAMAALSYSWPVVFLLISVGGGMTAAGTILVSQNTGAENEGRVNFVAGQTLGFVTLLSVVLSIAGFLLTPTLLSLLGSQPGTEVHVMAVSYTRIVFLGLWFMFGFFVFQALLRGWGDTKTPMYLMTGSVALNVVIDPVFILGFTDNPLFGWLGLESLAAWLYAHTGFEGMGVAGAAVATVGSRGLAALAGFWLLFSGRVGITPSLSALRPQLAPVRKIVRIGAPVSVERSTQALSVTLMTVLVALVGDNAVAAYGVGSRFTTIVWLPMVGMAMAVETVVGQNLGAGCRDRAKRVVYHASAILVGAFLVVSVVATLYARPIVGLFVGTSSGPVADHVVTFIHIVAPTYAVMGVFHMMNGAFHGAGATRLSMVLGLTTLWGFRAALAGVLITVAGLGAVGAWYGIAASNAVSTLAATVCFLHGGWLGDSLATDEEEPATAEADAASDAESAVEDEGTAV</sequence>
<evidence type="ECO:0000256" key="7">
    <source>
        <dbReference type="SAM" id="MobiDB-lite"/>
    </source>
</evidence>
<dbReference type="PANTHER" id="PTHR43549">
    <property type="entry name" value="MULTIDRUG RESISTANCE PROTEIN YPNP-RELATED"/>
    <property type="match status" value="1"/>
</dbReference>
<dbReference type="GO" id="GO:0005886">
    <property type="term" value="C:plasma membrane"/>
    <property type="evidence" value="ECO:0007669"/>
    <property type="project" value="UniProtKB-SubCell"/>
</dbReference>
<dbReference type="InterPro" id="IPR052031">
    <property type="entry name" value="Membrane_Transporter-Flippase"/>
</dbReference>
<evidence type="ECO:0000256" key="4">
    <source>
        <dbReference type="ARBA" id="ARBA00022692"/>
    </source>
</evidence>
<comment type="subcellular location">
    <subcellularLocation>
        <location evidence="1">Cell membrane</location>
        <topology evidence="1">Multi-pass membrane protein</topology>
    </subcellularLocation>
</comment>
<feature type="region of interest" description="Disordered" evidence="7">
    <location>
        <begin position="480"/>
        <end position="507"/>
    </location>
</feature>
<dbReference type="GO" id="GO:0042910">
    <property type="term" value="F:xenobiotic transmembrane transporter activity"/>
    <property type="evidence" value="ECO:0007669"/>
    <property type="project" value="InterPro"/>
</dbReference>
<dbReference type="RefSeq" id="WP_188852250.1">
    <property type="nucleotide sequence ID" value="NZ_BMON01000002.1"/>
</dbReference>
<keyword evidence="5 8" id="KW-1133">Transmembrane helix</keyword>
<dbReference type="AlphaFoldDB" id="A0A830FCX8"/>
<evidence type="ECO:0000313" key="9">
    <source>
        <dbReference type="EMBL" id="GGM36415.1"/>
    </source>
</evidence>
<name>A0A830FCX8_HALAR</name>
<feature type="transmembrane region" description="Helical" evidence="8">
    <location>
        <begin position="173"/>
        <end position="194"/>
    </location>
</feature>
<keyword evidence="6 8" id="KW-0472">Membrane</keyword>
<comment type="caution">
    <text evidence="9">The sequence shown here is derived from an EMBL/GenBank/DDBJ whole genome shotgun (WGS) entry which is preliminary data.</text>
</comment>
<evidence type="ECO:0000256" key="2">
    <source>
        <dbReference type="ARBA" id="ARBA00022448"/>
    </source>
</evidence>
<feature type="transmembrane region" description="Helical" evidence="8">
    <location>
        <begin position="16"/>
        <end position="37"/>
    </location>
</feature>
<feature type="transmembrane region" description="Helical" evidence="8">
    <location>
        <begin position="138"/>
        <end position="161"/>
    </location>
</feature>
<dbReference type="GO" id="GO:0015297">
    <property type="term" value="F:antiporter activity"/>
    <property type="evidence" value="ECO:0007669"/>
    <property type="project" value="InterPro"/>
</dbReference>
<gene>
    <name evidence="9" type="ORF">GCM10009006_17010</name>
</gene>
<dbReference type="Pfam" id="PF01554">
    <property type="entry name" value="MatE"/>
    <property type="match status" value="2"/>
</dbReference>
<reference evidence="9" key="2">
    <citation type="submission" date="2020-09" db="EMBL/GenBank/DDBJ databases">
        <authorList>
            <person name="Sun Q."/>
            <person name="Ohkuma M."/>
        </authorList>
    </citation>
    <scope>NUCLEOTIDE SEQUENCE</scope>
    <source>
        <strain evidence="9">JCM 15759</strain>
    </source>
</reference>
<evidence type="ECO:0000313" key="10">
    <source>
        <dbReference type="Proteomes" id="UP000656367"/>
    </source>
</evidence>
<dbReference type="Proteomes" id="UP000656367">
    <property type="component" value="Unassembled WGS sequence"/>
</dbReference>
<dbReference type="InterPro" id="IPR002528">
    <property type="entry name" value="MATE_fam"/>
</dbReference>
<dbReference type="OrthoDB" id="214119at2157"/>
<feature type="transmembrane region" description="Helical" evidence="8">
    <location>
        <begin position="386"/>
        <end position="406"/>
    </location>
</feature>
<keyword evidence="4 8" id="KW-0812">Transmembrane</keyword>
<dbReference type="PIRSF" id="PIRSF006603">
    <property type="entry name" value="DinF"/>
    <property type="match status" value="1"/>
</dbReference>
<dbReference type="NCBIfam" id="TIGR00797">
    <property type="entry name" value="matE"/>
    <property type="match status" value="1"/>
</dbReference>
<protein>
    <submittedName>
        <fullName evidence="9">MATE family efflux transporter</fullName>
    </submittedName>
</protein>
<accession>A0A830FCX8</accession>
<proteinExistence type="predicted"/>
<evidence type="ECO:0000256" key="6">
    <source>
        <dbReference type="ARBA" id="ARBA00023136"/>
    </source>
</evidence>
<feature type="transmembrane region" description="Helical" evidence="8">
    <location>
        <begin position="345"/>
        <end position="366"/>
    </location>
</feature>
<dbReference type="EMBL" id="BMON01000002">
    <property type="protein sequence ID" value="GGM36415.1"/>
    <property type="molecule type" value="Genomic_DNA"/>
</dbReference>
<dbReference type="CDD" id="cd13142">
    <property type="entry name" value="MATE_like_12"/>
    <property type="match status" value="1"/>
</dbReference>
<evidence type="ECO:0000256" key="3">
    <source>
        <dbReference type="ARBA" id="ARBA00022475"/>
    </source>
</evidence>
<keyword evidence="3" id="KW-1003">Cell membrane</keyword>
<feature type="transmembrane region" description="Helical" evidence="8">
    <location>
        <begin position="57"/>
        <end position="81"/>
    </location>
</feature>
<feature type="transmembrane region" description="Helical" evidence="8">
    <location>
        <begin position="93"/>
        <end position="118"/>
    </location>
</feature>
<evidence type="ECO:0000256" key="8">
    <source>
        <dbReference type="SAM" id="Phobius"/>
    </source>
</evidence>
<keyword evidence="2" id="KW-0813">Transport</keyword>
<organism evidence="9 10">
    <name type="scientific">Haloarcula argentinensis</name>
    <dbReference type="NCBI Taxonomy" id="43776"/>
    <lineage>
        <taxon>Archaea</taxon>
        <taxon>Methanobacteriati</taxon>
        <taxon>Methanobacteriota</taxon>
        <taxon>Stenosarchaea group</taxon>
        <taxon>Halobacteria</taxon>
        <taxon>Halobacteriales</taxon>
        <taxon>Haloarculaceae</taxon>
        <taxon>Haloarcula</taxon>
    </lineage>
</organism>
<feature type="transmembrane region" description="Helical" evidence="8">
    <location>
        <begin position="286"/>
        <end position="307"/>
    </location>
</feature>
<feature type="transmembrane region" description="Helical" evidence="8">
    <location>
        <begin position="220"/>
        <end position="245"/>
    </location>
</feature>